<dbReference type="EMBL" id="SAXA01000015">
    <property type="protein sequence ID" value="RXQ89538.1"/>
    <property type="molecule type" value="Genomic_DNA"/>
</dbReference>
<evidence type="ECO:0000313" key="2">
    <source>
        <dbReference type="EMBL" id="RXQ89538.1"/>
    </source>
</evidence>
<dbReference type="Pfam" id="PF13181">
    <property type="entry name" value="TPR_8"/>
    <property type="match status" value="1"/>
</dbReference>
<feature type="signal peptide" evidence="1">
    <location>
        <begin position="1"/>
        <end position="19"/>
    </location>
</feature>
<dbReference type="Proteomes" id="UP000289703">
    <property type="component" value="Unassembled WGS sequence"/>
</dbReference>
<feature type="chain" id="PRO_5020822447" evidence="1">
    <location>
        <begin position="20"/>
        <end position="243"/>
    </location>
</feature>
<evidence type="ECO:0000256" key="1">
    <source>
        <dbReference type="SAM" id="SignalP"/>
    </source>
</evidence>
<dbReference type="InterPro" id="IPR019734">
    <property type="entry name" value="TPR_rpt"/>
</dbReference>
<sequence>MKKLFLTLVVCISVLGAFAQDAVQLKNDGNAALKAKDYKAAIVHLENYLRLPEAADDIKTVYNVGYAASKVKDYAKAVIYFDKTIAAKYKLSSSYLSKANALKKLNKYDEMVATLKAGIAAVPAKNAKLTKTLATYYLIEGQKAQKASKFDEAEAAYKNAIEVKSSMKTDAIVSLGSLYFGEGAKIQAAANPLANTEKEKFAAEIAKAKSFYKKAVDQYTKAKTLAPAREDVDSLLKEVKAVL</sequence>
<protein>
    <submittedName>
        <fullName evidence="2">Uncharacterized protein</fullName>
    </submittedName>
</protein>
<evidence type="ECO:0000313" key="3">
    <source>
        <dbReference type="Proteomes" id="UP000289703"/>
    </source>
</evidence>
<dbReference type="SUPFAM" id="SSF48452">
    <property type="entry name" value="TPR-like"/>
    <property type="match status" value="1"/>
</dbReference>
<proteinExistence type="predicted"/>
<dbReference type="Gene3D" id="1.25.40.10">
    <property type="entry name" value="Tetratricopeptide repeat domain"/>
    <property type="match status" value="1"/>
</dbReference>
<comment type="caution">
    <text evidence="2">The sequence shown here is derived from an EMBL/GenBank/DDBJ whole genome shotgun (WGS) entry which is preliminary data.</text>
</comment>
<keyword evidence="3" id="KW-1185">Reference proteome</keyword>
<dbReference type="OrthoDB" id="1122835at2"/>
<accession>A0A4Q1JIS4</accession>
<organism evidence="2 3">
    <name type="scientific">Ancylomarina salipaludis</name>
    <dbReference type="NCBI Taxonomy" id="2501299"/>
    <lineage>
        <taxon>Bacteria</taxon>
        <taxon>Pseudomonadati</taxon>
        <taxon>Bacteroidota</taxon>
        <taxon>Bacteroidia</taxon>
        <taxon>Marinilabiliales</taxon>
        <taxon>Marinifilaceae</taxon>
        <taxon>Ancylomarina</taxon>
    </lineage>
</organism>
<name>A0A4Q1JIS4_9BACT</name>
<dbReference type="InterPro" id="IPR011990">
    <property type="entry name" value="TPR-like_helical_dom_sf"/>
</dbReference>
<gene>
    <name evidence="2" type="ORF">EO244_14320</name>
</gene>
<keyword evidence="1" id="KW-0732">Signal</keyword>
<dbReference type="SMART" id="SM00028">
    <property type="entry name" value="TPR"/>
    <property type="match status" value="4"/>
</dbReference>
<reference evidence="2 3" key="1">
    <citation type="submission" date="2019-01" db="EMBL/GenBank/DDBJ databases">
        <title>Ancylomarina salipaludis sp. nov., isolated from a salt marsh.</title>
        <authorList>
            <person name="Yoon J.-H."/>
        </authorList>
    </citation>
    <scope>NUCLEOTIDE SEQUENCE [LARGE SCALE GENOMIC DNA]</scope>
    <source>
        <strain evidence="2 3">SHSM-M15</strain>
    </source>
</reference>
<dbReference type="AlphaFoldDB" id="A0A4Q1JIS4"/>
<dbReference type="RefSeq" id="WP_129255374.1">
    <property type="nucleotide sequence ID" value="NZ_SAXA01000015.1"/>
</dbReference>